<dbReference type="Proteomes" id="UP000013940">
    <property type="component" value="Chromosome"/>
</dbReference>
<dbReference type="HOGENOM" id="CLU_3028995_0_0_6"/>
<evidence type="ECO:0000313" key="1">
    <source>
        <dbReference type="EMBL" id="AGL87014.1"/>
    </source>
</evidence>
<dbReference type="EMBL" id="CP003190">
    <property type="protein sequence ID" value="AGL87014.1"/>
    <property type="molecule type" value="Genomic_DNA"/>
</dbReference>
<reference evidence="2" key="1">
    <citation type="journal article" date="2014" name="Genome Announc.">
        <title>Full-genome sequence of the plant growth-promoting bacterium Pseudomonas protegens CHA0.</title>
        <authorList>
            <person name="Jousset A."/>
            <person name="Schuldes J."/>
            <person name="Keel C."/>
            <person name="Maurhofer M."/>
            <person name="Daniel R."/>
            <person name="Scheu S."/>
            <person name="Thuermer A."/>
        </authorList>
    </citation>
    <scope>NUCLEOTIDE SEQUENCE [LARGE SCALE GENOMIC DNA]</scope>
    <source>
        <strain evidence="2">DSM 19095 / LMG 27888 / CFBP 6595 / CHA0</strain>
    </source>
</reference>
<proteinExistence type="predicted"/>
<dbReference type="AlphaFoldDB" id="A0A2C9ETL4"/>
<protein>
    <submittedName>
        <fullName evidence="1">Uncharacterized protein</fullName>
    </submittedName>
</protein>
<accession>A0A2C9ETL4</accession>
<sequence length="55" mass="5527">MCGTDLELVVSAVLRVMAMGADDAGASAGCTANLVFLIGFAWPVAAGRGILALRC</sequence>
<organism evidence="1 2">
    <name type="scientific">Pseudomonas protegens (strain DSM 19095 / LMG 27888 / CFBP 6595 / CHA0)</name>
    <dbReference type="NCBI Taxonomy" id="1124983"/>
    <lineage>
        <taxon>Bacteria</taxon>
        <taxon>Pseudomonadati</taxon>
        <taxon>Pseudomonadota</taxon>
        <taxon>Gammaproteobacteria</taxon>
        <taxon>Pseudomonadales</taxon>
        <taxon>Pseudomonadaceae</taxon>
        <taxon>Pseudomonas</taxon>
    </lineage>
</organism>
<name>A0A2C9ETL4_PSEPH</name>
<dbReference type="KEGG" id="pprc:PFLCHA0_c52720"/>
<gene>
    <name evidence="1" type="ORF">PFLCHA0_c52720</name>
</gene>
<evidence type="ECO:0000313" key="2">
    <source>
        <dbReference type="Proteomes" id="UP000013940"/>
    </source>
</evidence>